<dbReference type="Gene3D" id="3.30.160.20">
    <property type="match status" value="2"/>
</dbReference>
<dbReference type="InterPro" id="IPR014720">
    <property type="entry name" value="dsRBD_dom"/>
</dbReference>
<gene>
    <name evidence="4" type="primary">LOC107490668</name>
</gene>
<dbReference type="PANTHER" id="PTHR46031">
    <property type="match status" value="1"/>
</dbReference>
<dbReference type="Pfam" id="PF00035">
    <property type="entry name" value="dsrm"/>
    <property type="match status" value="2"/>
</dbReference>
<dbReference type="GeneID" id="107490668"/>
<proteinExistence type="predicted"/>
<dbReference type="GO" id="GO:0003723">
    <property type="term" value="F:RNA binding"/>
    <property type="evidence" value="ECO:0007669"/>
    <property type="project" value="UniProtKB-UniRule"/>
</dbReference>
<keyword evidence="1" id="KW-0677">Repeat</keyword>
<dbReference type="SUPFAM" id="SSF54768">
    <property type="entry name" value="dsRNA-binding domain-like"/>
    <property type="match status" value="2"/>
</dbReference>
<dbReference type="SMART" id="SM00358">
    <property type="entry name" value="DSRM"/>
    <property type="match status" value="2"/>
</dbReference>
<accession>A0A6P5NPQ8</accession>
<sequence length="238" mass="26940">MHKNKLQEYLQKSGFPLPVYRTDNEGFAHAPKFRSTVVVNGREFKSRLTYSHRKEAEQDAAELALKIIIHDTNNIEECTVLPDLIYCKSILNEYAVQKNIGSPQYTTTQKSELHPVFISTLVFNGRIYTGQVGKSKKEAEQLAAFVTIQSPLDSSSCQDLHQIIKSKLKMPTKLHHAKQSAPRTSSMFLEGSSKQMTDTPGPIKRKLDSINLESKKQTREPGFQVMNVAFEKTRGKIK</sequence>
<reference evidence="4" key="2">
    <citation type="submission" date="2025-08" db="UniProtKB">
        <authorList>
            <consortium name="RefSeq"/>
        </authorList>
    </citation>
    <scope>IDENTIFICATION</scope>
    <source>
        <tissue evidence="4">Whole plant</tissue>
    </source>
</reference>
<dbReference type="PROSITE" id="PS50137">
    <property type="entry name" value="DS_RBD"/>
    <property type="match status" value="2"/>
</dbReference>
<organism evidence="3 4">
    <name type="scientific">Arachis duranensis</name>
    <name type="common">Wild peanut</name>
    <dbReference type="NCBI Taxonomy" id="130453"/>
    <lineage>
        <taxon>Eukaryota</taxon>
        <taxon>Viridiplantae</taxon>
        <taxon>Streptophyta</taxon>
        <taxon>Embryophyta</taxon>
        <taxon>Tracheophyta</taxon>
        <taxon>Spermatophyta</taxon>
        <taxon>Magnoliopsida</taxon>
        <taxon>eudicotyledons</taxon>
        <taxon>Gunneridae</taxon>
        <taxon>Pentapetalae</taxon>
        <taxon>rosids</taxon>
        <taxon>fabids</taxon>
        <taxon>Fabales</taxon>
        <taxon>Fabaceae</taxon>
        <taxon>Papilionoideae</taxon>
        <taxon>50 kb inversion clade</taxon>
        <taxon>dalbergioids sensu lato</taxon>
        <taxon>Dalbergieae</taxon>
        <taxon>Pterocarpus clade</taxon>
        <taxon>Arachis</taxon>
    </lineage>
</organism>
<keyword evidence="2" id="KW-0694">RNA-binding</keyword>
<dbReference type="RefSeq" id="XP_020998813.1">
    <property type="nucleotide sequence ID" value="XM_021143154.2"/>
</dbReference>
<name>A0A6P5NPQ8_ARADU</name>
<evidence type="ECO:0000256" key="2">
    <source>
        <dbReference type="ARBA" id="ARBA00022884"/>
    </source>
</evidence>
<keyword evidence="3" id="KW-1185">Reference proteome</keyword>
<evidence type="ECO:0000256" key="1">
    <source>
        <dbReference type="ARBA" id="ARBA00022737"/>
    </source>
</evidence>
<evidence type="ECO:0000313" key="4">
    <source>
        <dbReference type="RefSeq" id="XP_020998813.1"/>
    </source>
</evidence>
<dbReference type="PANTHER" id="PTHR46031:SF37">
    <property type="entry name" value="DRBM DOMAIN-CONTAINING PROTEIN"/>
    <property type="match status" value="1"/>
</dbReference>
<reference evidence="3" key="1">
    <citation type="journal article" date="2016" name="Nat. Genet.">
        <title>The genome sequences of Arachis duranensis and Arachis ipaensis, the diploid ancestors of cultivated peanut.</title>
        <authorList>
            <person name="Bertioli D.J."/>
            <person name="Cannon S.B."/>
            <person name="Froenicke L."/>
            <person name="Huang G."/>
            <person name="Farmer A.D."/>
            <person name="Cannon E.K."/>
            <person name="Liu X."/>
            <person name="Gao D."/>
            <person name="Clevenger J."/>
            <person name="Dash S."/>
            <person name="Ren L."/>
            <person name="Moretzsohn M.C."/>
            <person name="Shirasawa K."/>
            <person name="Huang W."/>
            <person name="Vidigal B."/>
            <person name="Abernathy B."/>
            <person name="Chu Y."/>
            <person name="Niederhuth C.E."/>
            <person name="Umale P."/>
            <person name="Araujo A.C."/>
            <person name="Kozik A."/>
            <person name="Kim K.D."/>
            <person name="Burow M.D."/>
            <person name="Varshney R.K."/>
            <person name="Wang X."/>
            <person name="Zhang X."/>
            <person name="Barkley N."/>
            <person name="Guimaraes P.M."/>
            <person name="Isobe S."/>
            <person name="Guo B."/>
            <person name="Liao B."/>
            <person name="Stalker H.T."/>
            <person name="Schmitz R.J."/>
            <person name="Scheffler B.E."/>
            <person name="Leal-Bertioli S.C."/>
            <person name="Xun X."/>
            <person name="Jackson S.A."/>
            <person name="Michelmore R."/>
            <person name="Ozias-Akins P."/>
        </authorList>
    </citation>
    <scope>NUCLEOTIDE SEQUENCE [LARGE SCALE GENOMIC DNA]</scope>
    <source>
        <strain evidence="3">cv. V14167</strain>
    </source>
</reference>
<protein>
    <submittedName>
        <fullName evidence="4">Double-stranded RNA-binding protein 4-like isoform X2</fullName>
    </submittedName>
</protein>
<evidence type="ECO:0000313" key="3">
    <source>
        <dbReference type="Proteomes" id="UP000515211"/>
    </source>
</evidence>
<dbReference type="Proteomes" id="UP000515211">
    <property type="component" value="Chromosome 5"/>
</dbReference>
<dbReference type="CDD" id="cd00048">
    <property type="entry name" value="DSRM_SF"/>
    <property type="match status" value="1"/>
</dbReference>
<dbReference type="AlphaFoldDB" id="A0A6P5NPQ8"/>